<accession>A0A1L9PYN3</accession>
<evidence type="ECO:0000259" key="20">
    <source>
        <dbReference type="PROSITE" id="PS51327"/>
    </source>
</evidence>
<dbReference type="InterPro" id="IPR027417">
    <property type="entry name" value="P-loop_NTPase"/>
</dbReference>
<dbReference type="CDD" id="cd18034">
    <property type="entry name" value="DEXHc_dicer"/>
    <property type="match status" value="1"/>
</dbReference>
<keyword evidence="11 15" id="KW-0694">RNA-binding</keyword>
<dbReference type="Proteomes" id="UP000184073">
    <property type="component" value="Unassembled WGS sequence"/>
</dbReference>
<dbReference type="InterPro" id="IPR038248">
    <property type="entry name" value="Dicer_dimer_sf"/>
</dbReference>
<dbReference type="Pfam" id="PF00636">
    <property type="entry name" value="Ribonuclease_3"/>
    <property type="match status" value="2"/>
</dbReference>
<dbReference type="FunFam" id="3.40.50.300:FF:001669">
    <property type="entry name" value="Dicer-like protein 1"/>
    <property type="match status" value="1"/>
</dbReference>
<evidence type="ECO:0000256" key="6">
    <source>
        <dbReference type="ARBA" id="ARBA00022741"/>
    </source>
</evidence>
<evidence type="ECO:0000256" key="4">
    <source>
        <dbReference type="ARBA" id="ARBA00022723"/>
    </source>
</evidence>
<dbReference type="PROSITE" id="PS51327">
    <property type="entry name" value="DICER_DSRBF"/>
    <property type="match status" value="1"/>
</dbReference>
<dbReference type="InterPro" id="IPR011545">
    <property type="entry name" value="DEAD/DEAH_box_helicase_dom"/>
</dbReference>
<feature type="region of interest" description="Disordered" evidence="16">
    <location>
        <begin position="1372"/>
        <end position="1406"/>
    </location>
</feature>
<evidence type="ECO:0000256" key="3">
    <source>
        <dbReference type="ARBA" id="ARBA00022721"/>
    </source>
</evidence>
<evidence type="ECO:0000256" key="15">
    <source>
        <dbReference type="PROSITE-ProRule" id="PRU00657"/>
    </source>
</evidence>
<dbReference type="GO" id="GO:0005737">
    <property type="term" value="C:cytoplasm"/>
    <property type="evidence" value="ECO:0007669"/>
    <property type="project" value="TreeGrafter"/>
</dbReference>
<keyword evidence="9" id="KW-0067">ATP-binding</keyword>
<dbReference type="PROSITE" id="PS50142">
    <property type="entry name" value="RNASE_3_2"/>
    <property type="match status" value="2"/>
</dbReference>
<evidence type="ECO:0000256" key="11">
    <source>
        <dbReference type="ARBA" id="ARBA00022884"/>
    </source>
</evidence>
<dbReference type="Gene3D" id="3.40.50.300">
    <property type="entry name" value="P-loop containing nucleotide triphosphate hydrolases"/>
    <property type="match status" value="2"/>
</dbReference>
<feature type="domain" description="Dicer dsRNA-binding fold" evidence="20">
    <location>
        <begin position="561"/>
        <end position="655"/>
    </location>
</feature>
<evidence type="ECO:0000256" key="12">
    <source>
        <dbReference type="ARBA" id="ARBA00023118"/>
    </source>
</evidence>
<dbReference type="STRING" id="1036611.A0A1L9PYN3"/>
<dbReference type="PANTHER" id="PTHR14950:SF37">
    <property type="entry name" value="ENDORIBONUCLEASE DICER"/>
    <property type="match status" value="1"/>
</dbReference>
<evidence type="ECO:0000256" key="8">
    <source>
        <dbReference type="ARBA" id="ARBA00022806"/>
    </source>
</evidence>
<proteinExistence type="inferred from homology"/>
<dbReference type="GeneID" id="63733712"/>
<dbReference type="FunFam" id="3.40.50.300:FF:002480">
    <property type="entry name" value="Dicer-like protein 2"/>
    <property type="match status" value="1"/>
</dbReference>
<dbReference type="FunFam" id="1.10.1520.10:FF:000032">
    <property type="entry name" value="Dicer-like protein 2"/>
    <property type="match status" value="1"/>
</dbReference>
<dbReference type="PANTHER" id="PTHR14950">
    <property type="entry name" value="DICER-RELATED"/>
    <property type="match status" value="1"/>
</dbReference>
<dbReference type="InterPro" id="IPR036389">
    <property type="entry name" value="RNase_III_sf"/>
</dbReference>
<feature type="domain" description="Helicase C-terminal" evidence="19">
    <location>
        <begin position="368"/>
        <end position="534"/>
    </location>
</feature>
<dbReference type="GO" id="GO:0046872">
    <property type="term" value="F:metal ion binding"/>
    <property type="evidence" value="ECO:0007669"/>
    <property type="project" value="UniProtKB-KW"/>
</dbReference>
<dbReference type="SMART" id="SM00487">
    <property type="entry name" value="DEXDc"/>
    <property type="match status" value="1"/>
</dbReference>
<dbReference type="InterPro" id="IPR000999">
    <property type="entry name" value="RNase_III_dom"/>
</dbReference>
<dbReference type="EMBL" id="KV878135">
    <property type="protein sequence ID" value="OJJ06660.1"/>
    <property type="molecule type" value="Genomic_DNA"/>
</dbReference>
<evidence type="ECO:0000259" key="18">
    <source>
        <dbReference type="PROSITE" id="PS51192"/>
    </source>
</evidence>
<feature type="domain" description="Helicase ATP-binding" evidence="18">
    <location>
        <begin position="22"/>
        <end position="202"/>
    </location>
</feature>
<keyword evidence="10" id="KW-0460">Magnesium</keyword>
<evidence type="ECO:0000313" key="21">
    <source>
        <dbReference type="EMBL" id="OJJ06660.1"/>
    </source>
</evidence>
<evidence type="ECO:0000256" key="14">
    <source>
        <dbReference type="ARBA" id="ARBA00025403"/>
    </source>
</evidence>
<evidence type="ECO:0000256" key="9">
    <source>
        <dbReference type="ARBA" id="ARBA00022840"/>
    </source>
</evidence>
<dbReference type="GO" id="GO:0005634">
    <property type="term" value="C:nucleus"/>
    <property type="evidence" value="ECO:0007669"/>
    <property type="project" value="TreeGrafter"/>
</dbReference>
<dbReference type="GO" id="GO:0004525">
    <property type="term" value="F:ribonuclease III activity"/>
    <property type="evidence" value="ECO:0007669"/>
    <property type="project" value="InterPro"/>
</dbReference>
<keyword evidence="5" id="KW-0677">Repeat</keyword>
<keyword evidence="13" id="KW-0464">Manganese</keyword>
<keyword evidence="22" id="KW-1185">Reference proteome</keyword>
<evidence type="ECO:0000256" key="10">
    <source>
        <dbReference type="ARBA" id="ARBA00022842"/>
    </source>
</evidence>
<evidence type="ECO:0000256" key="1">
    <source>
        <dbReference type="ARBA" id="ARBA00001936"/>
    </source>
</evidence>
<dbReference type="VEuPathDB" id="FungiDB:ASPVEDRAFT_87955"/>
<evidence type="ECO:0000256" key="7">
    <source>
        <dbReference type="ARBA" id="ARBA00022801"/>
    </source>
</evidence>
<evidence type="ECO:0000256" key="16">
    <source>
        <dbReference type="SAM" id="MobiDB-lite"/>
    </source>
</evidence>
<protein>
    <recommendedName>
        <fullName evidence="23">Dicer-like protein 2</fullName>
    </recommendedName>
</protein>
<evidence type="ECO:0008006" key="23">
    <source>
        <dbReference type="Google" id="ProtNLM"/>
    </source>
</evidence>
<dbReference type="InterPro" id="IPR005034">
    <property type="entry name" value="Dicer_dimerisation"/>
</dbReference>
<keyword evidence="6" id="KW-0547">Nucleotide-binding</keyword>
<comment type="cofactor">
    <cofactor evidence="2">
        <name>Mg(2+)</name>
        <dbReference type="ChEBI" id="CHEBI:18420"/>
    </cofactor>
</comment>
<dbReference type="Pfam" id="PF00271">
    <property type="entry name" value="Helicase_C"/>
    <property type="match status" value="1"/>
</dbReference>
<comment type="function">
    <text evidence="14">Dicer-like endonuclease involved in cleaving double-stranded RNA in the RNA interference (RNAi) pathway. Produces 21 to 25 bp dsRNAs (siRNAs) which target the selective destruction of homologous RNAs leading to sequence-specific suppression of gene expression, called post-transcriptional gene silencing (PTGS). Part of a broad host defense response against viral infection and transposons.</text>
</comment>
<reference evidence="22" key="1">
    <citation type="journal article" date="2017" name="Genome Biol.">
        <title>Comparative genomics reveals high biological diversity and specific adaptations in the industrially and medically important fungal genus Aspergillus.</title>
        <authorList>
            <person name="de Vries R.P."/>
            <person name="Riley R."/>
            <person name="Wiebenga A."/>
            <person name="Aguilar-Osorio G."/>
            <person name="Amillis S."/>
            <person name="Uchima C.A."/>
            <person name="Anderluh G."/>
            <person name="Asadollahi M."/>
            <person name="Askin M."/>
            <person name="Barry K."/>
            <person name="Battaglia E."/>
            <person name="Bayram O."/>
            <person name="Benocci T."/>
            <person name="Braus-Stromeyer S.A."/>
            <person name="Caldana C."/>
            <person name="Canovas D."/>
            <person name="Cerqueira G.C."/>
            <person name="Chen F."/>
            <person name="Chen W."/>
            <person name="Choi C."/>
            <person name="Clum A."/>
            <person name="Dos Santos R.A."/>
            <person name="Damasio A.R."/>
            <person name="Diallinas G."/>
            <person name="Emri T."/>
            <person name="Fekete E."/>
            <person name="Flipphi M."/>
            <person name="Freyberg S."/>
            <person name="Gallo A."/>
            <person name="Gournas C."/>
            <person name="Habgood R."/>
            <person name="Hainaut M."/>
            <person name="Harispe M.L."/>
            <person name="Henrissat B."/>
            <person name="Hilden K.S."/>
            <person name="Hope R."/>
            <person name="Hossain A."/>
            <person name="Karabika E."/>
            <person name="Karaffa L."/>
            <person name="Karanyi Z."/>
            <person name="Krasevec N."/>
            <person name="Kuo A."/>
            <person name="Kusch H."/>
            <person name="LaButti K."/>
            <person name="Lagendijk E.L."/>
            <person name="Lapidus A."/>
            <person name="Levasseur A."/>
            <person name="Lindquist E."/>
            <person name="Lipzen A."/>
            <person name="Logrieco A.F."/>
            <person name="MacCabe A."/>
            <person name="Maekelae M.R."/>
            <person name="Malavazi I."/>
            <person name="Melin P."/>
            <person name="Meyer V."/>
            <person name="Mielnichuk N."/>
            <person name="Miskei M."/>
            <person name="Molnar A.P."/>
            <person name="Mule G."/>
            <person name="Ngan C.Y."/>
            <person name="Orejas M."/>
            <person name="Orosz E."/>
            <person name="Ouedraogo J.P."/>
            <person name="Overkamp K.M."/>
            <person name="Park H.-S."/>
            <person name="Perrone G."/>
            <person name="Piumi F."/>
            <person name="Punt P.J."/>
            <person name="Ram A.F."/>
            <person name="Ramon A."/>
            <person name="Rauscher S."/>
            <person name="Record E."/>
            <person name="Riano-Pachon D.M."/>
            <person name="Robert V."/>
            <person name="Roehrig J."/>
            <person name="Ruller R."/>
            <person name="Salamov A."/>
            <person name="Salih N.S."/>
            <person name="Samson R.A."/>
            <person name="Sandor E."/>
            <person name="Sanguinetti M."/>
            <person name="Schuetze T."/>
            <person name="Sepcic K."/>
            <person name="Shelest E."/>
            <person name="Sherlock G."/>
            <person name="Sophianopoulou V."/>
            <person name="Squina F.M."/>
            <person name="Sun H."/>
            <person name="Susca A."/>
            <person name="Todd R.B."/>
            <person name="Tsang A."/>
            <person name="Unkles S.E."/>
            <person name="van de Wiele N."/>
            <person name="van Rossen-Uffink D."/>
            <person name="Oliveira J.V."/>
            <person name="Vesth T.C."/>
            <person name="Visser J."/>
            <person name="Yu J.-H."/>
            <person name="Zhou M."/>
            <person name="Andersen M.R."/>
            <person name="Archer D.B."/>
            <person name="Baker S.E."/>
            <person name="Benoit I."/>
            <person name="Brakhage A.A."/>
            <person name="Braus G.H."/>
            <person name="Fischer R."/>
            <person name="Frisvad J.C."/>
            <person name="Goldman G.H."/>
            <person name="Houbraken J."/>
            <person name="Oakley B."/>
            <person name="Pocsi I."/>
            <person name="Scazzocchio C."/>
            <person name="Seiboth B."/>
            <person name="vanKuyk P.A."/>
            <person name="Wortman J."/>
            <person name="Dyer P.S."/>
            <person name="Grigoriev I.V."/>
        </authorList>
    </citation>
    <scope>NUCLEOTIDE SEQUENCE [LARGE SCALE GENOMIC DNA]</scope>
    <source>
        <strain evidence="22">CBS 583.65</strain>
    </source>
</reference>
<dbReference type="GO" id="GO:0003723">
    <property type="term" value="F:RNA binding"/>
    <property type="evidence" value="ECO:0007669"/>
    <property type="project" value="UniProtKB-UniRule"/>
</dbReference>
<dbReference type="RefSeq" id="XP_040672422.1">
    <property type="nucleotide sequence ID" value="XM_040818201.1"/>
</dbReference>
<evidence type="ECO:0000256" key="5">
    <source>
        <dbReference type="ARBA" id="ARBA00022737"/>
    </source>
</evidence>
<evidence type="ECO:0000256" key="13">
    <source>
        <dbReference type="ARBA" id="ARBA00023211"/>
    </source>
</evidence>
<organism evidence="21 22">
    <name type="scientific">Aspergillus versicolor CBS 583.65</name>
    <dbReference type="NCBI Taxonomy" id="1036611"/>
    <lineage>
        <taxon>Eukaryota</taxon>
        <taxon>Fungi</taxon>
        <taxon>Dikarya</taxon>
        <taxon>Ascomycota</taxon>
        <taxon>Pezizomycotina</taxon>
        <taxon>Eurotiomycetes</taxon>
        <taxon>Eurotiomycetidae</taxon>
        <taxon>Eurotiales</taxon>
        <taxon>Aspergillaceae</taxon>
        <taxon>Aspergillus</taxon>
        <taxon>Aspergillus subgen. Nidulantes</taxon>
    </lineage>
</organism>
<keyword evidence="12" id="KW-0051">Antiviral defense</keyword>
<dbReference type="OrthoDB" id="416741at2759"/>
<dbReference type="CDD" id="cd18802">
    <property type="entry name" value="SF2_C_dicer"/>
    <property type="match status" value="1"/>
</dbReference>
<dbReference type="Gene3D" id="1.10.1520.10">
    <property type="entry name" value="Ribonuclease III domain"/>
    <property type="match status" value="2"/>
</dbReference>
<gene>
    <name evidence="21" type="ORF">ASPVEDRAFT_87955</name>
</gene>
<keyword evidence="7" id="KW-0378">Hydrolase</keyword>
<dbReference type="PROSITE" id="PS00517">
    <property type="entry name" value="RNASE_3_1"/>
    <property type="match status" value="1"/>
</dbReference>
<dbReference type="PROSITE" id="PS51192">
    <property type="entry name" value="HELICASE_ATP_BIND_1"/>
    <property type="match status" value="1"/>
</dbReference>
<dbReference type="GO" id="GO:0005524">
    <property type="term" value="F:ATP binding"/>
    <property type="evidence" value="ECO:0007669"/>
    <property type="project" value="UniProtKB-KW"/>
</dbReference>
<dbReference type="GO" id="GO:0051607">
    <property type="term" value="P:defense response to virus"/>
    <property type="evidence" value="ECO:0007669"/>
    <property type="project" value="UniProtKB-KW"/>
</dbReference>
<sequence length="1473" mass="165177">MAPVPSGDTDPDYRARSYQLEMFEASLKDNIIVAMGTGSGKTHIALLRIMHELENGDGTKLIWFLAPTVALCLQQHRAISQHIPAAKSRTLTGLDKVELWTEQVVWDAVLNDIQVVVSTPAVLLDAMTHGFVRISRLGLIIFDEAHHCTQNHPANRVMRYFYHPNRAKSGPNAVPRILGLTASAGSNRDELRTIEDNLNSVCTTPQAHRHELLEHTHRPHLQRVLYMPQAIEGASLWGGTAKALVEAYQKLDIENDPYIKKLKASEPHGIALQQALMTGETYCSEQLKKFVRKVAHISTELGPWAANYFIWESTQQLRGGAFNTSLMVNMDDDEQKYLIDILSKLPVPEFHIHSTNPADFPVSPKFEALISFLLNADESEFSGLIFVQQRATVAVMAHLLSVHPSTRDRFRTGGFIGISNSTKKKDMLGDILTVKMQRDTLDDFRHGRKNLIVATDVLEEGIDVSACSVVVSYDKPPNLKSFVQRRGRARRQHSTYAMVLSTEDDALLLEKWHNVEKTMEKAYQEDRSRLEELRALETIDEDVHAQFIVESTGAILTADNAMQHLYHFCSTLPSQRRVRTKPEFSFERHEGGALKGKVTLPSCVVPSVRCAEGRQWWKTERAARKEAAFQAYKALYEHGLLNDNILPLTKSQDFTKRDRRLLGAMTEVLDQYDPWVDWAYAWKLSKMHKTRITVRLNEDEVYMNLFSPVPTPLLEPLTLFWDNESTYTLEFGSSEPVLMTDQSVESLRTITALYLQATSTGWLADQRDFTTLFSPNLHPREWMAWLSANQGYEPAKEVFSSQRNVDRIGIVRDKSRYDGILLFNRWVKGDDELELECDPFPKRRNLLQRQRPATKGYDSDDQLESPKKRRIIPADQCAISRLPAKETVFGRFIANILNRLEVALIATKLCETILRDIHFNELRHVITAITTPAAGAPTHYQRYEFFGDTVLKFSVASFLYHQHPNWHEGYLTSGLAAIVENHRLAREAVDRGLGSFIITKEFNARKWSAPLISEKINTSRDRRNMSTKVLADVVEALIGAAYIDGGLVKAHACISQFLPEVRLQIPRPDSGPMSQDQDHQPHLIQQDTLEENLGYTFNDKSLLMEALTHGSCQHDASTQSYQRLEFLGDGVLDMLIVDTILKHPTELPQGKMTKIKAAVANASLLAFLCLEFSWPMPSRRPTSASEAEVGIKSTEHAAETLHLYTYLRHSPGTPLITNNSKPGSPANTALTRYTTLRPAILHSLHTSMTYPRELLSALNPDKFFSDIIESIIGALFVDSGGDLTPCREFIHRLGLVQYLERIIDENIDVEHPMQKAQMGLQKLASKAGSPWKFGVSTVRVSGSKRENKRVYKAVDVDSEGDVAIDVDADAVEDQSGDLDSSDPGSGSSADSDSDSDLELDPGGGPTYTCTIPVNGLGFDVEEVVVRGCLSREDAEVRAACVVIQLLTQKGVIIEADDGAGDREEELEQAEVAS</sequence>
<dbReference type="Gene3D" id="3.30.160.380">
    <property type="entry name" value="Dicer dimerisation domain"/>
    <property type="match status" value="1"/>
</dbReference>
<dbReference type="SMART" id="SM00490">
    <property type="entry name" value="HELICc"/>
    <property type="match status" value="1"/>
</dbReference>
<dbReference type="GO" id="GO:0050688">
    <property type="term" value="P:regulation of defense response to virus"/>
    <property type="evidence" value="ECO:0007669"/>
    <property type="project" value="UniProtKB-KW"/>
</dbReference>
<name>A0A1L9PYN3_ASPVE</name>
<keyword evidence="4" id="KW-0479">Metal-binding</keyword>
<dbReference type="Pfam" id="PF00270">
    <property type="entry name" value="DEAD"/>
    <property type="match status" value="1"/>
</dbReference>
<evidence type="ECO:0000256" key="2">
    <source>
        <dbReference type="ARBA" id="ARBA00001946"/>
    </source>
</evidence>
<comment type="similarity">
    <text evidence="15">Belongs to the helicase family. Dicer subfamily.</text>
</comment>
<dbReference type="SUPFAM" id="SSF69065">
    <property type="entry name" value="RNase III domain-like"/>
    <property type="match status" value="2"/>
</dbReference>
<dbReference type="InterPro" id="IPR001650">
    <property type="entry name" value="Helicase_C-like"/>
</dbReference>
<dbReference type="PROSITE" id="PS51194">
    <property type="entry name" value="HELICASE_CTER"/>
    <property type="match status" value="1"/>
</dbReference>
<keyword evidence="8" id="KW-0347">Helicase</keyword>
<comment type="cofactor">
    <cofactor evidence="1">
        <name>Mn(2+)</name>
        <dbReference type="ChEBI" id="CHEBI:29035"/>
    </cofactor>
</comment>
<dbReference type="Pfam" id="PF03368">
    <property type="entry name" value="Dicer_dimer"/>
    <property type="match status" value="1"/>
</dbReference>
<dbReference type="SUPFAM" id="SSF52540">
    <property type="entry name" value="P-loop containing nucleoside triphosphate hydrolases"/>
    <property type="match status" value="1"/>
</dbReference>
<feature type="compositionally biased region" description="Low complexity" evidence="16">
    <location>
        <begin position="1381"/>
        <end position="1390"/>
    </location>
</feature>
<feature type="domain" description="RNase III" evidence="17">
    <location>
        <begin position="917"/>
        <end position="1046"/>
    </location>
</feature>
<feature type="domain" description="RNase III" evidence="17">
    <location>
        <begin position="1086"/>
        <end position="1280"/>
    </location>
</feature>
<dbReference type="SMART" id="SM00535">
    <property type="entry name" value="RIBOc"/>
    <property type="match status" value="2"/>
</dbReference>
<dbReference type="CDD" id="cd00593">
    <property type="entry name" value="RIBOc"/>
    <property type="match status" value="2"/>
</dbReference>
<dbReference type="GO" id="GO:0004386">
    <property type="term" value="F:helicase activity"/>
    <property type="evidence" value="ECO:0007669"/>
    <property type="project" value="UniProtKB-KW"/>
</dbReference>
<evidence type="ECO:0000313" key="22">
    <source>
        <dbReference type="Proteomes" id="UP000184073"/>
    </source>
</evidence>
<keyword evidence="3" id="KW-0930">Antiviral protein</keyword>
<dbReference type="InterPro" id="IPR014001">
    <property type="entry name" value="Helicase_ATP-bd"/>
</dbReference>
<evidence type="ECO:0000259" key="19">
    <source>
        <dbReference type="PROSITE" id="PS51194"/>
    </source>
</evidence>
<evidence type="ECO:0000259" key="17">
    <source>
        <dbReference type="PROSITE" id="PS50142"/>
    </source>
</evidence>
<dbReference type="GO" id="GO:0030422">
    <property type="term" value="P:siRNA processing"/>
    <property type="evidence" value="ECO:0007669"/>
    <property type="project" value="TreeGrafter"/>
</dbReference>